<dbReference type="Gene3D" id="3.40.630.30">
    <property type="match status" value="1"/>
</dbReference>
<dbReference type="InterPro" id="IPR016181">
    <property type="entry name" value="Acyl_CoA_acyltransferase"/>
</dbReference>
<evidence type="ECO:0000259" key="2">
    <source>
        <dbReference type="PROSITE" id="PS51186"/>
    </source>
</evidence>
<name>A0A849KJ34_9BURK</name>
<evidence type="ECO:0000313" key="3">
    <source>
        <dbReference type="EMBL" id="NNU44845.1"/>
    </source>
</evidence>
<dbReference type="InterPro" id="IPR000182">
    <property type="entry name" value="GNAT_dom"/>
</dbReference>
<dbReference type="PANTHER" id="PTHR13947:SF37">
    <property type="entry name" value="LD18367P"/>
    <property type="match status" value="1"/>
</dbReference>
<sequence length="166" mass="18365">MIVRMLGPADATLYRSLRLRALREHPDAFTSSYAEDREQPVEAAAQRLAAHPFWGAYRHAELYGFVGLERELRAKNRHKATVMGMYVAPEAAGQGVARALLAALVAHARANGVESLLLTVTEGNDRARRLYEAAGFRSFGVEPDAIRVAGQRYAKNHMHLDLSRAP</sequence>
<dbReference type="InterPro" id="IPR050769">
    <property type="entry name" value="NAT_camello-type"/>
</dbReference>
<proteinExistence type="predicted"/>
<dbReference type="PANTHER" id="PTHR13947">
    <property type="entry name" value="GNAT FAMILY N-ACETYLTRANSFERASE"/>
    <property type="match status" value="1"/>
</dbReference>
<protein>
    <submittedName>
        <fullName evidence="3">GNAT family N-acetyltransferase</fullName>
    </submittedName>
</protein>
<keyword evidence="1 3" id="KW-0808">Transferase</keyword>
<dbReference type="GO" id="GO:0008080">
    <property type="term" value="F:N-acetyltransferase activity"/>
    <property type="evidence" value="ECO:0007669"/>
    <property type="project" value="InterPro"/>
</dbReference>
<dbReference type="EMBL" id="JABFCS010000001">
    <property type="protein sequence ID" value="NNU44845.1"/>
    <property type="molecule type" value="Genomic_DNA"/>
</dbReference>
<organism evidence="3 4">
    <name type="scientific">Ramlibacter montanisoli</name>
    <dbReference type="NCBI Taxonomy" id="2732512"/>
    <lineage>
        <taxon>Bacteria</taxon>
        <taxon>Pseudomonadati</taxon>
        <taxon>Pseudomonadota</taxon>
        <taxon>Betaproteobacteria</taxon>
        <taxon>Burkholderiales</taxon>
        <taxon>Comamonadaceae</taxon>
        <taxon>Ramlibacter</taxon>
    </lineage>
</organism>
<evidence type="ECO:0000313" key="4">
    <source>
        <dbReference type="Proteomes" id="UP000552954"/>
    </source>
</evidence>
<keyword evidence="4" id="KW-1185">Reference proteome</keyword>
<feature type="domain" description="N-acetyltransferase" evidence="2">
    <location>
        <begin position="1"/>
        <end position="158"/>
    </location>
</feature>
<gene>
    <name evidence="3" type="ORF">HK415_19300</name>
</gene>
<reference evidence="3 4" key="2">
    <citation type="submission" date="2020-06" db="EMBL/GenBank/DDBJ databases">
        <title>Ramlibacter rhizophilus sp. nov., isolated from rhizosphere soil of national flower Mugunghwa from South Korea.</title>
        <authorList>
            <person name="Zheng-Fei Y."/>
            <person name="Huan T."/>
        </authorList>
    </citation>
    <scope>NUCLEOTIDE SEQUENCE [LARGE SCALE GENOMIC DNA]</scope>
    <source>
        <strain evidence="3 4">B156</strain>
    </source>
</reference>
<dbReference type="SUPFAM" id="SSF55729">
    <property type="entry name" value="Acyl-CoA N-acyltransferases (Nat)"/>
    <property type="match status" value="1"/>
</dbReference>
<dbReference type="AlphaFoldDB" id="A0A849KJ34"/>
<accession>A0A849KJ34</accession>
<reference evidence="3 4" key="1">
    <citation type="submission" date="2020-05" db="EMBL/GenBank/DDBJ databases">
        <authorList>
            <person name="Khan S.A."/>
            <person name="Jeon C.O."/>
            <person name="Chun B.H."/>
        </authorList>
    </citation>
    <scope>NUCLEOTIDE SEQUENCE [LARGE SCALE GENOMIC DNA]</scope>
    <source>
        <strain evidence="3 4">B156</strain>
    </source>
</reference>
<comment type="caution">
    <text evidence="3">The sequence shown here is derived from an EMBL/GenBank/DDBJ whole genome shotgun (WGS) entry which is preliminary data.</text>
</comment>
<dbReference type="Proteomes" id="UP000552954">
    <property type="component" value="Unassembled WGS sequence"/>
</dbReference>
<evidence type="ECO:0000256" key="1">
    <source>
        <dbReference type="ARBA" id="ARBA00022679"/>
    </source>
</evidence>
<dbReference type="PROSITE" id="PS51186">
    <property type="entry name" value="GNAT"/>
    <property type="match status" value="1"/>
</dbReference>
<dbReference type="RefSeq" id="WP_171562079.1">
    <property type="nucleotide sequence ID" value="NZ_JABFCS010000001.1"/>
</dbReference>
<dbReference type="Pfam" id="PF00583">
    <property type="entry name" value="Acetyltransf_1"/>
    <property type="match status" value="1"/>
</dbReference>